<accession>A0AAV4LU30</accession>
<dbReference type="Proteomes" id="UP001497744">
    <property type="component" value="Unassembled WGS sequence"/>
</dbReference>
<gene>
    <name evidence="2" type="ORF">BcabD6B2_20110</name>
</gene>
<evidence type="ECO:0000313" key="2">
    <source>
        <dbReference type="EMBL" id="GIX62576.1"/>
    </source>
</evidence>
<dbReference type="RefSeq" id="XP_067714645.1">
    <property type="nucleotide sequence ID" value="XM_067858544.1"/>
</dbReference>
<sequence length="497" mass="55991">MPATPMPADDFKAFAEHQKRLLFEESESFFARHNLRLKKYLLPVPLPDWAATLDQVLDTGREHEPYSTIYRHQHFLKTRVLRNWSYIETIWNVSENPRNKNIPFDLRPLTKEIIKQLDSTNADIIDPEFSGLLVTLNTSSFVEEPSHDLPNGTGAAHDSDPSDPCPEGPDGGVTDPQGGAARAAHRPSGAGGPAQPDGPPLVKSKIIAGALVECLMTNERCIRCIWLHPHLSKHSSRVLLQTFLPRLMLEMFNVPSVMTDEGPSTYHKFAYAMHNDLDMFPRQCWLLLASIKKMSLPRHYEPSTFEDHPVDLEYGECHMDEAGHLLLPEFSGIVDDGVLLSVGSEASVRSVSCNCYNEKLKKSIDAQAWLDRLVGCTESYMCLMLPKRSERESLGLHLRDGWRDLIAPGLDRPLLEELLDLLPTSSRDTFSHLYDPAVATVSVRCNANLNSDLEEWCKLRREDLIDVTSDTEAYMNVDVNEDEYALSASSKRSRSRV</sequence>
<name>A0AAV4LU30_BABCB</name>
<feature type="region of interest" description="Disordered" evidence="1">
    <location>
        <begin position="143"/>
        <end position="200"/>
    </location>
</feature>
<evidence type="ECO:0000256" key="1">
    <source>
        <dbReference type="SAM" id="MobiDB-lite"/>
    </source>
</evidence>
<reference evidence="2 3" key="1">
    <citation type="submission" date="2021-06" db="EMBL/GenBank/DDBJ databases">
        <title>Genome sequence of Babesia caballi.</title>
        <authorList>
            <person name="Yamagishi J."/>
            <person name="Kidaka T."/>
            <person name="Ochi A."/>
        </authorList>
    </citation>
    <scope>NUCLEOTIDE SEQUENCE [LARGE SCALE GENOMIC DNA]</scope>
    <source>
        <strain evidence="2">USDA-D6B2</strain>
    </source>
</reference>
<comment type="caution">
    <text evidence="2">The sequence shown here is derived from an EMBL/GenBank/DDBJ whole genome shotgun (WGS) entry which is preliminary data.</text>
</comment>
<dbReference type="AlphaFoldDB" id="A0AAV4LU30"/>
<protein>
    <submittedName>
        <fullName evidence="2">Erythrocyte membrane protein, putative</fullName>
    </submittedName>
</protein>
<dbReference type="EMBL" id="BPLF01000002">
    <property type="protein sequence ID" value="GIX62576.1"/>
    <property type="molecule type" value="Genomic_DNA"/>
</dbReference>
<organism evidence="2 3">
    <name type="scientific">Babesia caballi</name>
    <dbReference type="NCBI Taxonomy" id="5871"/>
    <lineage>
        <taxon>Eukaryota</taxon>
        <taxon>Sar</taxon>
        <taxon>Alveolata</taxon>
        <taxon>Apicomplexa</taxon>
        <taxon>Aconoidasida</taxon>
        <taxon>Piroplasmida</taxon>
        <taxon>Babesiidae</taxon>
        <taxon>Babesia</taxon>
    </lineage>
</organism>
<evidence type="ECO:0000313" key="3">
    <source>
        <dbReference type="Proteomes" id="UP001497744"/>
    </source>
</evidence>
<proteinExistence type="predicted"/>
<dbReference type="GeneID" id="94194057"/>
<keyword evidence="3" id="KW-1185">Reference proteome</keyword>